<reference evidence="9" key="1">
    <citation type="submission" date="2022-10" db="EMBL/GenBank/DDBJ databases">
        <title>Adaptive evolution leads to modifications in subtelomeric GC content in a zoonotic Cryptosporidium species.</title>
        <authorList>
            <person name="Li J."/>
            <person name="Feng Y."/>
            <person name="Xiao L."/>
        </authorList>
    </citation>
    <scope>NUCLEOTIDE SEQUENCE</scope>
    <source>
        <strain evidence="9">33844</strain>
    </source>
</reference>
<evidence type="ECO:0000256" key="8">
    <source>
        <dbReference type="ARBA" id="ARBA00023256"/>
    </source>
</evidence>
<evidence type="ECO:0000256" key="6">
    <source>
        <dbReference type="ARBA" id="ARBA00022679"/>
    </source>
</evidence>
<keyword evidence="7" id="KW-0520">NAD</keyword>
<dbReference type="EC" id="2.5.1.46" evidence="5"/>
<organism evidence="9">
    <name type="scientific">Cryptosporidium canis</name>
    <dbReference type="NCBI Taxonomy" id="195482"/>
    <lineage>
        <taxon>Eukaryota</taxon>
        <taxon>Sar</taxon>
        <taxon>Alveolata</taxon>
        <taxon>Apicomplexa</taxon>
        <taxon>Conoidasida</taxon>
        <taxon>Coccidia</taxon>
        <taxon>Eucoccidiorida</taxon>
        <taxon>Eimeriorina</taxon>
        <taxon>Cryptosporidiidae</taxon>
        <taxon>Cryptosporidium</taxon>
    </lineage>
</organism>
<comment type="similarity">
    <text evidence="4">Belongs to the deoxyhypusine synthase family.</text>
</comment>
<dbReference type="Pfam" id="PF01916">
    <property type="entry name" value="DS"/>
    <property type="match status" value="1"/>
</dbReference>
<dbReference type="NCBIfam" id="TIGR00321">
    <property type="entry name" value="dhys"/>
    <property type="match status" value="1"/>
</dbReference>
<evidence type="ECO:0000256" key="4">
    <source>
        <dbReference type="ARBA" id="ARBA00009892"/>
    </source>
</evidence>
<evidence type="ECO:0000313" key="9">
    <source>
        <dbReference type="EMBL" id="KAJ1608042.1"/>
    </source>
</evidence>
<gene>
    <name evidence="9" type="ORF">OJ253_2083</name>
</gene>
<accession>A0A9D5DI63</accession>
<comment type="cofactor">
    <cofactor evidence="2">
        <name>NAD(+)</name>
        <dbReference type="ChEBI" id="CHEBI:57540"/>
    </cofactor>
</comment>
<evidence type="ECO:0000256" key="3">
    <source>
        <dbReference type="ARBA" id="ARBA00005041"/>
    </source>
</evidence>
<evidence type="ECO:0000256" key="7">
    <source>
        <dbReference type="ARBA" id="ARBA00023027"/>
    </source>
</evidence>
<dbReference type="InterPro" id="IPR036982">
    <property type="entry name" value="Deoxyhypusine_synthase_sf"/>
</dbReference>
<dbReference type="PANTHER" id="PTHR11703:SF0">
    <property type="entry name" value="DEOXYHYPUSINE SYNTHASE"/>
    <property type="match status" value="1"/>
</dbReference>
<dbReference type="PANTHER" id="PTHR11703">
    <property type="entry name" value="DEOXYHYPUSINE SYNTHASE"/>
    <property type="match status" value="1"/>
</dbReference>
<dbReference type="InterPro" id="IPR029035">
    <property type="entry name" value="DHS-like_NAD/FAD-binding_dom"/>
</dbReference>
<dbReference type="FunFam" id="3.40.910.10:FF:000001">
    <property type="entry name" value="Probable deoxyhypusine synthase"/>
    <property type="match status" value="1"/>
</dbReference>
<evidence type="ECO:0000256" key="2">
    <source>
        <dbReference type="ARBA" id="ARBA00001911"/>
    </source>
</evidence>
<comment type="caution">
    <text evidence="9">The sequence shown here is derived from an EMBL/GenBank/DDBJ whole genome shotgun (WGS) entry which is preliminary data.</text>
</comment>
<sequence>MSAEEKQSMLDNIPETAKNSVLLHSEPIDDEERAVMGPTNDAFRDITVREYCKNIKKMGFQATNVGRAIDEINRMLKWRLSDEEIDPDDGEPYNNIEFRKNVKCTIWLSFTSNMISSGLRELFVYLAKNKLVDVIVTSAGGVEEDFIKVLGDTFVGDFSMKGSDLRSKGWNRIGNLLVPNENYVKFEEWLQPLLDEMLEIQKRDSFNWTPSKMIHFLGEKINSEESLYYWCYKNNIPVFCPGITDGSLGDNLFFHSYRNPGLKIDVIEDIRRVNDIALRTKKSGIIILGGGMPKHHVCNANLMRNGADFAVYISSATEHDGSDSGASPDEAVSWGKIKPECTPVKVFGDATIIFPLVFYSTFMCRE</sequence>
<dbReference type="InterPro" id="IPR002773">
    <property type="entry name" value="Deoxyhypusine_synthase"/>
</dbReference>
<dbReference type="AlphaFoldDB" id="A0A9D5DI63"/>
<dbReference type="GO" id="GO:0005737">
    <property type="term" value="C:cytoplasm"/>
    <property type="evidence" value="ECO:0007669"/>
    <property type="project" value="TreeGrafter"/>
</dbReference>
<dbReference type="EMBL" id="JAPCXC010000050">
    <property type="protein sequence ID" value="KAJ1608042.1"/>
    <property type="molecule type" value="Genomic_DNA"/>
</dbReference>
<dbReference type="GO" id="GO:0034038">
    <property type="term" value="F:deoxyhypusine synthase activity"/>
    <property type="evidence" value="ECO:0007669"/>
    <property type="project" value="UniProtKB-EC"/>
</dbReference>
<dbReference type="Proteomes" id="UP001067231">
    <property type="component" value="Unassembled WGS sequence"/>
</dbReference>
<keyword evidence="8" id="KW-0386">Hypusine biosynthesis</keyword>
<dbReference type="OrthoDB" id="294378at2759"/>
<keyword evidence="6" id="KW-0808">Transferase</keyword>
<name>A0A9D5DI63_9CRYT</name>
<dbReference type="Gene3D" id="3.40.910.10">
    <property type="entry name" value="Deoxyhypusine synthase"/>
    <property type="match status" value="1"/>
</dbReference>
<dbReference type="SUPFAM" id="SSF52467">
    <property type="entry name" value="DHS-like NAD/FAD-binding domain"/>
    <property type="match status" value="1"/>
</dbReference>
<evidence type="ECO:0000256" key="5">
    <source>
        <dbReference type="ARBA" id="ARBA00012683"/>
    </source>
</evidence>
<comment type="pathway">
    <text evidence="3">Protein modification; eIF5A hypusination.</text>
</comment>
<evidence type="ECO:0000256" key="1">
    <source>
        <dbReference type="ARBA" id="ARBA00000952"/>
    </source>
</evidence>
<protein>
    <recommendedName>
        <fullName evidence="5">deoxyhypusine synthase</fullName>
        <ecNumber evidence="5">2.5.1.46</ecNumber>
    </recommendedName>
</protein>
<comment type="catalytic activity">
    <reaction evidence="1">
        <text>[eIF5A protein]-L-lysine + spermidine = [eIF5A protein]-deoxyhypusine + propane-1,3-diamine</text>
        <dbReference type="Rhea" id="RHEA:33299"/>
        <dbReference type="Rhea" id="RHEA-COMP:10143"/>
        <dbReference type="Rhea" id="RHEA-COMP:10144"/>
        <dbReference type="ChEBI" id="CHEBI:29969"/>
        <dbReference type="ChEBI" id="CHEBI:57484"/>
        <dbReference type="ChEBI" id="CHEBI:57834"/>
        <dbReference type="ChEBI" id="CHEBI:82657"/>
        <dbReference type="EC" id="2.5.1.46"/>
    </reaction>
</comment>
<proteinExistence type="inferred from homology"/>